<feature type="transmembrane region" description="Helical" evidence="5">
    <location>
        <begin position="179"/>
        <end position="200"/>
    </location>
</feature>
<feature type="transmembrane region" description="Helical" evidence="5">
    <location>
        <begin position="144"/>
        <end position="167"/>
    </location>
</feature>
<dbReference type="GO" id="GO:0005886">
    <property type="term" value="C:plasma membrane"/>
    <property type="evidence" value="ECO:0007669"/>
    <property type="project" value="TreeGrafter"/>
</dbReference>
<feature type="transmembrane region" description="Helical" evidence="5">
    <location>
        <begin position="212"/>
        <end position="231"/>
    </location>
</feature>
<dbReference type="Proteomes" id="UP000326950">
    <property type="component" value="Unassembled WGS sequence"/>
</dbReference>
<dbReference type="OrthoDB" id="3357846at2759"/>
<dbReference type="GO" id="GO:0015244">
    <property type="term" value="F:fluconazole transmembrane transporter activity"/>
    <property type="evidence" value="ECO:0007669"/>
    <property type="project" value="TreeGrafter"/>
</dbReference>
<sequence length="585" mass="64640">MSSFLSDTPLAYAFRWLGARKLFSFPEERDDYDLAIAGEGWKRVSIVQAEEVLNKFDRIQHSPTVASPDSLDLEGAVKHTEQSELPQLSIETQSTQHYVSGQADLERARAHLCMHEPEGRYVMVDWYSATDPANPLNWPKRKKFVVYSIILYISVAVYMSGSIYSAAQSEVEEAFGVSATVSSLGLGFYVLGYGVGPMFWSPLSEIPAIGRNIPYLASLTVFVLISIPTALAPNIASLLVLRFLQGFFGSPVLTTGGASLGDVSSAYGKPYAFFSLALFSLGGPALGNTIAGYSIPVLGWRWSLWEVLLANGPGLVLLLFLPETSATNILYRRTQRIRKLSQNDIYKFEPEMKAKNTTALNRLHRALIVPWKLNILDPSIAFTSIYCGLVYAIFYSFFEFFPLVYGDIYNMTLGEVGLIFLSVIIAVGLAGIPYCAFVHFVVNKSMKNENPMTPEERLLPSLLASVLIPAGILIFAWTSRPDIHWVVPTIGTMLVSGSVVMIIQSVFVYITLAYPRYTASLFSGNGLIRSSVAFAGVLWSHPLYDALGVNWGMTLMGGCCAICIIGIYVLYFFGHKFRARSKFTE</sequence>
<evidence type="ECO:0000313" key="8">
    <source>
        <dbReference type="Proteomes" id="UP000326950"/>
    </source>
</evidence>
<dbReference type="InterPro" id="IPR020846">
    <property type="entry name" value="MFS_dom"/>
</dbReference>
<evidence type="ECO:0000256" key="4">
    <source>
        <dbReference type="ARBA" id="ARBA00023136"/>
    </source>
</evidence>
<dbReference type="PROSITE" id="PS50850">
    <property type="entry name" value="MFS"/>
    <property type="match status" value="1"/>
</dbReference>
<dbReference type="GO" id="GO:1990961">
    <property type="term" value="P:xenobiotic detoxification by transmembrane export across the plasma membrane"/>
    <property type="evidence" value="ECO:0007669"/>
    <property type="project" value="TreeGrafter"/>
</dbReference>
<keyword evidence="3 5" id="KW-1133">Transmembrane helix</keyword>
<organism evidence="7 8">
    <name type="scientific">Aspergillus tamarii</name>
    <dbReference type="NCBI Taxonomy" id="41984"/>
    <lineage>
        <taxon>Eukaryota</taxon>
        <taxon>Fungi</taxon>
        <taxon>Dikarya</taxon>
        <taxon>Ascomycota</taxon>
        <taxon>Pezizomycotina</taxon>
        <taxon>Eurotiomycetes</taxon>
        <taxon>Eurotiomycetidae</taxon>
        <taxon>Eurotiales</taxon>
        <taxon>Aspergillaceae</taxon>
        <taxon>Aspergillus</taxon>
        <taxon>Aspergillus subgen. Circumdati</taxon>
    </lineage>
</organism>
<gene>
    <name evidence="7" type="ORF">BDV40DRAFT_297954</name>
</gene>
<evidence type="ECO:0000313" key="7">
    <source>
        <dbReference type="EMBL" id="KAE8165104.1"/>
    </source>
</evidence>
<dbReference type="InterPro" id="IPR036259">
    <property type="entry name" value="MFS_trans_sf"/>
</dbReference>
<dbReference type="EMBL" id="ML738603">
    <property type="protein sequence ID" value="KAE8165104.1"/>
    <property type="molecule type" value="Genomic_DNA"/>
</dbReference>
<feature type="transmembrane region" description="Helical" evidence="5">
    <location>
        <begin position="490"/>
        <end position="514"/>
    </location>
</feature>
<dbReference type="CDD" id="cd17323">
    <property type="entry name" value="MFS_Tpo1_MDR_like"/>
    <property type="match status" value="1"/>
</dbReference>
<reference evidence="7 8" key="1">
    <citation type="submission" date="2019-04" db="EMBL/GenBank/DDBJ databases">
        <title>Friends and foes A comparative genomics study of 23 Aspergillus species from section Flavi.</title>
        <authorList>
            <consortium name="DOE Joint Genome Institute"/>
            <person name="Kjaerbolling I."/>
            <person name="Vesth T."/>
            <person name="Frisvad J.C."/>
            <person name="Nybo J.L."/>
            <person name="Theobald S."/>
            <person name="Kildgaard S."/>
            <person name="Isbrandt T."/>
            <person name="Kuo A."/>
            <person name="Sato A."/>
            <person name="Lyhne E.K."/>
            <person name="Kogle M.E."/>
            <person name="Wiebenga A."/>
            <person name="Kun R.S."/>
            <person name="Lubbers R.J."/>
            <person name="Makela M.R."/>
            <person name="Barry K."/>
            <person name="Chovatia M."/>
            <person name="Clum A."/>
            <person name="Daum C."/>
            <person name="Haridas S."/>
            <person name="He G."/>
            <person name="LaButti K."/>
            <person name="Lipzen A."/>
            <person name="Mondo S."/>
            <person name="Riley R."/>
            <person name="Salamov A."/>
            <person name="Simmons B.A."/>
            <person name="Magnuson J.K."/>
            <person name="Henrissat B."/>
            <person name="Mortensen U.H."/>
            <person name="Larsen T.O."/>
            <person name="Devries R.P."/>
            <person name="Grigoriev I.V."/>
            <person name="Machida M."/>
            <person name="Baker S.E."/>
            <person name="Andersen M.R."/>
        </authorList>
    </citation>
    <scope>NUCLEOTIDE SEQUENCE [LARGE SCALE GENOMIC DNA]</scope>
    <source>
        <strain evidence="7 8">CBS 117626</strain>
    </source>
</reference>
<evidence type="ECO:0000256" key="5">
    <source>
        <dbReference type="SAM" id="Phobius"/>
    </source>
</evidence>
<dbReference type="InterPro" id="IPR011701">
    <property type="entry name" value="MFS"/>
</dbReference>
<dbReference type="PANTHER" id="PTHR23502">
    <property type="entry name" value="MAJOR FACILITATOR SUPERFAMILY"/>
    <property type="match status" value="1"/>
</dbReference>
<feature type="domain" description="Major facilitator superfamily (MFS) profile" evidence="6">
    <location>
        <begin position="145"/>
        <end position="578"/>
    </location>
</feature>
<proteinExistence type="predicted"/>
<evidence type="ECO:0000256" key="3">
    <source>
        <dbReference type="ARBA" id="ARBA00022989"/>
    </source>
</evidence>
<feature type="transmembrane region" description="Helical" evidence="5">
    <location>
        <begin position="550"/>
        <end position="573"/>
    </location>
</feature>
<feature type="transmembrane region" description="Helical" evidence="5">
    <location>
        <begin position="458"/>
        <end position="478"/>
    </location>
</feature>
<comment type="subcellular location">
    <subcellularLocation>
        <location evidence="1">Membrane</location>
        <topology evidence="1">Multi-pass membrane protein</topology>
    </subcellularLocation>
</comment>
<name>A0A5N6V2H3_ASPTM</name>
<dbReference type="SUPFAM" id="SSF103473">
    <property type="entry name" value="MFS general substrate transporter"/>
    <property type="match status" value="1"/>
</dbReference>
<feature type="transmembrane region" description="Helical" evidence="5">
    <location>
        <begin position="418"/>
        <end position="437"/>
    </location>
</feature>
<dbReference type="AlphaFoldDB" id="A0A5N6V2H3"/>
<evidence type="ECO:0000256" key="1">
    <source>
        <dbReference type="ARBA" id="ARBA00004141"/>
    </source>
</evidence>
<dbReference type="Gene3D" id="1.20.1250.20">
    <property type="entry name" value="MFS general substrate transporter like domains"/>
    <property type="match status" value="1"/>
</dbReference>
<feature type="transmembrane region" description="Helical" evidence="5">
    <location>
        <begin position="273"/>
        <end position="295"/>
    </location>
</feature>
<dbReference type="PANTHER" id="PTHR23502:SF23">
    <property type="entry name" value="FLUCONAZOLE RESISTANCE PROTEIN 1"/>
    <property type="match status" value="1"/>
</dbReference>
<feature type="transmembrane region" description="Helical" evidence="5">
    <location>
        <begin position="380"/>
        <end position="398"/>
    </location>
</feature>
<accession>A0A5N6V2H3</accession>
<evidence type="ECO:0000256" key="2">
    <source>
        <dbReference type="ARBA" id="ARBA00022692"/>
    </source>
</evidence>
<feature type="transmembrane region" description="Helical" evidence="5">
    <location>
        <begin position="307"/>
        <end position="331"/>
    </location>
</feature>
<keyword evidence="4 5" id="KW-0472">Membrane</keyword>
<keyword evidence="8" id="KW-1185">Reference proteome</keyword>
<keyword evidence="2 5" id="KW-0812">Transmembrane</keyword>
<protein>
    <submittedName>
        <fullName evidence="7">MFS general substrate transporter</fullName>
    </submittedName>
</protein>
<dbReference type="Pfam" id="PF07690">
    <property type="entry name" value="MFS_1"/>
    <property type="match status" value="1"/>
</dbReference>
<evidence type="ECO:0000259" key="6">
    <source>
        <dbReference type="PROSITE" id="PS50850"/>
    </source>
</evidence>
<feature type="transmembrane region" description="Helical" evidence="5">
    <location>
        <begin position="526"/>
        <end position="544"/>
    </location>
</feature>